<proteinExistence type="predicted"/>
<keyword evidence="2" id="KW-0812">Transmembrane</keyword>
<dbReference type="EMBL" id="MN740916">
    <property type="protein sequence ID" value="QHU17597.1"/>
    <property type="molecule type" value="Genomic_DNA"/>
</dbReference>
<protein>
    <submittedName>
        <fullName evidence="3">Uncharacterized protein</fullName>
    </submittedName>
</protein>
<feature type="compositionally biased region" description="Basic and acidic residues" evidence="1">
    <location>
        <begin position="1"/>
        <end position="12"/>
    </location>
</feature>
<sequence>MTDTSYSEHTENTENNENTENTEQEEQNTDTSSNTKINMAKTGSLFMMILIILWVLLGIIAFIKSILCFGSSSSALEKILGLVLAILFGPLYFLYFYISPKYCKSQSGGRSKSRNRANRRKK</sequence>
<feature type="region of interest" description="Disordered" evidence="1">
    <location>
        <begin position="1"/>
        <end position="36"/>
    </location>
</feature>
<accession>A0A6C0KLF8</accession>
<organism evidence="3">
    <name type="scientific">viral metagenome</name>
    <dbReference type="NCBI Taxonomy" id="1070528"/>
    <lineage>
        <taxon>unclassified sequences</taxon>
        <taxon>metagenomes</taxon>
        <taxon>organismal metagenomes</taxon>
    </lineage>
</organism>
<keyword evidence="2" id="KW-0472">Membrane</keyword>
<dbReference type="AlphaFoldDB" id="A0A6C0KLF8"/>
<evidence type="ECO:0000313" key="3">
    <source>
        <dbReference type="EMBL" id="QHU17597.1"/>
    </source>
</evidence>
<name>A0A6C0KLF8_9ZZZZ</name>
<evidence type="ECO:0000256" key="1">
    <source>
        <dbReference type="SAM" id="MobiDB-lite"/>
    </source>
</evidence>
<feature type="transmembrane region" description="Helical" evidence="2">
    <location>
        <begin position="45"/>
        <end position="67"/>
    </location>
</feature>
<reference evidence="3" key="1">
    <citation type="journal article" date="2020" name="Nature">
        <title>Giant virus diversity and host interactions through global metagenomics.</title>
        <authorList>
            <person name="Schulz F."/>
            <person name="Roux S."/>
            <person name="Paez-Espino D."/>
            <person name="Jungbluth S."/>
            <person name="Walsh D.A."/>
            <person name="Denef V.J."/>
            <person name="McMahon K.D."/>
            <person name="Konstantinidis K.T."/>
            <person name="Eloe-Fadrosh E.A."/>
            <person name="Kyrpides N.C."/>
            <person name="Woyke T."/>
        </authorList>
    </citation>
    <scope>NUCLEOTIDE SEQUENCE</scope>
    <source>
        <strain evidence="3">GVMAG-S-3300012919-55</strain>
    </source>
</reference>
<evidence type="ECO:0000256" key="2">
    <source>
        <dbReference type="SAM" id="Phobius"/>
    </source>
</evidence>
<keyword evidence="2" id="KW-1133">Transmembrane helix</keyword>
<feature type="transmembrane region" description="Helical" evidence="2">
    <location>
        <begin position="79"/>
        <end position="98"/>
    </location>
</feature>